<dbReference type="SUPFAM" id="SSF55961">
    <property type="entry name" value="Bet v1-like"/>
    <property type="match status" value="1"/>
</dbReference>
<keyword evidence="2" id="KW-1185">Reference proteome</keyword>
<dbReference type="OrthoDB" id="5402478at2"/>
<dbReference type="RefSeq" id="WP_060532114.1">
    <property type="nucleotide sequence ID" value="NZ_CP013023.1"/>
</dbReference>
<sequence>MKHHYLFVSSWTIGTPREQLWELADHIENIDFWDNVNFEKVEQGSGPEGIGDVFRCTFKTKMLFRLSILLKVTDKQKPDQFTLEVEGPLSGIGTCFMSKTDDGQSTMLRCEWKVRIHHRLLRTANRAMRPVYIWSHDKVMDEGVYGLARQLNAEVTNAHHETTIYR</sequence>
<reference evidence="1 2" key="2">
    <citation type="journal article" date="2016" name="Int. J. Syst. Evol. Microbiol.">
        <title>Paenibacillus bovis sp. nov., isolated from raw yak (Bos grunniens) milk.</title>
        <authorList>
            <person name="Gao C."/>
            <person name="Han J."/>
            <person name="Liu Z."/>
            <person name="Xu X."/>
            <person name="Hang F."/>
            <person name="Wu Z."/>
        </authorList>
    </citation>
    <scope>NUCLEOTIDE SEQUENCE [LARGE SCALE GENOMIC DNA]</scope>
    <source>
        <strain evidence="1 2">BD3526</strain>
    </source>
</reference>
<accession>A0A172ZDU3</accession>
<gene>
    <name evidence="1" type="ORF">AR543_04290</name>
</gene>
<name>A0A172ZDU3_9BACL</name>
<dbReference type="STRING" id="1616788.AR543_04290"/>
<dbReference type="Proteomes" id="UP000078148">
    <property type="component" value="Chromosome"/>
</dbReference>
<dbReference type="KEGG" id="pbv:AR543_04290"/>
<dbReference type="Gene3D" id="3.30.530.20">
    <property type="match status" value="1"/>
</dbReference>
<evidence type="ECO:0000313" key="2">
    <source>
        <dbReference type="Proteomes" id="UP000078148"/>
    </source>
</evidence>
<dbReference type="EMBL" id="CP013023">
    <property type="protein sequence ID" value="ANF95310.1"/>
    <property type="molecule type" value="Genomic_DNA"/>
</dbReference>
<evidence type="ECO:0000313" key="1">
    <source>
        <dbReference type="EMBL" id="ANF95310.1"/>
    </source>
</evidence>
<proteinExistence type="predicted"/>
<dbReference type="AlphaFoldDB" id="A0A172ZDU3"/>
<dbReference type="InterPro" id="IPR023393">
    <property type="entry name" value="START-like_dom_sf"/>
</dbReference>
<reference evidence="2" key="1">
    <citation type="submission" date="2015-10" db="EMBL/GenBank/DDBJ databases">
        <title>Genome of Paenibacillus bovis sp. nov.</title>
        <authorList>
            <person name="Wu Z."/>
            <person name="Gao C."/>
            <person name="Liu Z."/>
            <person name="Zheng H."/>
        </authorList>
    </citation>
    <scope>NUCLEOTIDE SEQUENCE [LARGE SCALE GENOMIC DNA]</scope>
    <source>
        <strain evidence="2">BD3526</strain>
    </source>
</reference>
<evidence type="ECO:0008006" key="3">
    <source>
        <dbReference type="Google" id="ProtNLM"/>
    </source>
</evidence>
<organism evidence="1 2">
    <name type="scientific">Paenibacillus bovis</name>
    <dbReference type="NCBI Taxonomy" id="1616788"/>
    <lineage>
        <taxon>Bacteria</taxon>
        <taxon>Bacillati</taxon>
        <taxon>Bacillota</taxon>
        <taxon>Bacilli</taxon>
        <taxon>Bacillales</taxon>
        <taxon>Paenibacillaceae</taxon>
        <taxon>Paenibacillus</taxon>
    </lineage>
</organism>
<protein>
    <recommendedName>
        <fullName evidence="3">Polyketide cyclase</fullName>
    </recommendedName>
</protein>